<evidence type="ECO:0000256" key="4">
    <source>
        <dbReference type="ARBA" id="ARBA00022807"/>
    </source>
</evidence>
<dbReference type="GO" id="GO:0008234">
    <property type="term" value="F:cysteine-type peptidase activity"/>
    <property type="evidence" value="ECO:0007669"/>
    <property type="project" value="UniProtKB-KW"/>
</dbReference>
<proteinExistence type="inferred from homology"/>
<reference evidence="8" key="1">
    <citation type="submission" date="2021-10" db="EMBL/GenBank/DDBJ databases">
        <title>Tropical sea cucumber genome reveals ecological adaptation and Cuvierian tubules defense mechanism.</title>
        <authorList>
            <person name="Chen T."/>
        </authorList>
    </citation>
    <scope>NUCLEOTIDE SEQUENCE</scope>
    <source>
        <strain evidence="8">Nanhai2018</strain>
        <tissue evidence="8">Muscle</tissue>
    </source>
</reference>
<keyword evidence="9" id="KW-1185">Reference proteome</keyword>
<keyword evidence="2" id="KW-0645">Protease</keyword>
<dbReference type="InterPro" id="IPR025660">
    <property type="entry name" value="Pept_his_AS"/>
</dbReference>
<evidence type="ECO:0000259" key="6">
    <source>
        <dbReference type="SMART" id="SM00645"/>
    </source>
</evidence>
<dbReference type="GO" id="GO:0006508">
    <property type="term" value="P:proteolysis"/>
    <property type="evidence" value="ECO:0007669"/>
    <property type="project" value="UniProtKB-KW"/>
</dbReference>
<dbReference type="SMART" id="SM00645">
    <property type="entry name" value="Pept_C1"/>
    <property type="match status" value="1"/>
</dbReference>
<dbReference type="InterPro" id="IPR013201">
    <property type="entry name" value="Prot_inhib_I29"/>
</dbReference>
<evidence type="ECO:0000256" key="3">
    <source>
        <dbReference type="ARBA" id="ARBA00022801"/>
    </source>
</evidence>
<dbReference type="SMART" id="SM00848">
    <property type="entry name" value="Inhibitor_I29"/>
    <property type="match status" value="1"/>
</dbReference>
<name>A0A9Q1H7H9_HOLLE</name>
<sequence length="329" mass="37060">MLKGVIFLGFVAVGLSFTIIDRDLDHTWELWKRKFSKEYSEDEGRVRRQIWEDNLHLVTKHNAEHSLGLHSYTLGMNKFADLSNAEFVAMMTSSKFNASREKTGRAFNRFSGMSPPSSIDWRDYGCVTRVKDQGQCDASWAFSATGSLEGQHCIEYGVLVNLSAQNLLDCSSIINDCDGGYVDFAFSYIIRNGGIDTERSYPYEGVEDICRFDPFNIGATEYSYTAIYGSEDSLELAVGIVGPVSVNIDASQPSFQLYESGVYDEEDCSTWYVNHALVVVGYDTDMWDGDYWIVKNSWGTDWGQDGYIWMSKDKDNQCGIASEAYVPLV</sequence>
<keyword evidence="3" id="KW-0378">Hydrolase</keyword>
<dbReference type="PRINTS" id="PR00705">
    <property type="entry name" value="PAPAIN"/>
</dbReference>
<dbReference type="Gene3D" id="3.90.70.10">
    <property type="entry name" value="Cysteine proteinases"/>
    <property type="match status" value="1"/>
</dbReference>
<dbReference type="InterPro" id="IPR039417">
    <property type="entry name" value="Peptidase_C1A_papain-like"/>
</dbReference>
<dbReference type="EMBL" id="JAIZAY010000009">
    <property type="protein sequence ID" value="KAJ8035984.1"/>
    <property type="molecule type" value="Genomic_DNA"/>
</dbReference>
<dbReference type="Pfam" id="PF08246">
    <property type="entry name" value="Inhibitor_I29"/>
    <property type="match status" value="1"/>
</dbReference>
<evidence type="ECO:0000256" key="2">
    <source>
        <dbReference type="ARBA" id="ARBA00022670"/>
    </source>
</evidence>
<gene>
    <name evidence="8" type="ORF">HOLleu_19829</name>
</gene>
<dbReference type="InterPro" id="IPR000668">
    <property type="entry name" value="Peptidase_C1A_C"/>
</dbReference>
<dbReference type="OrthoDB" id="10253408at2759"/>
<dbReference type="FunFam" id="3.90.70.10:FF:000006">
    <property type="entry name" value="Cathepsin S"/>
    <property type="match status" value="1"/>
</dbReference>
<dbReference type="AlphaFoldDB" id="A0A9Q1H7H9"/>
<dbReference type="PROSITE" id="PS00639">
    <property type="entry name" value="THIOL_PROTEASE_HIS"/>
    <property type="match status" value="1"/>
</dbReference>
<comment type="similarity">
    <text evidence="1">Belongs to the peptidase C1 family.</text>
</comment>
<evidence type="ECO:0000313" key="8">
    <source>
        <dbReference type="EMBL" id="KAJ8035984.1"/>
    </source>
</evidence>
<evidence type="ECO:0000259" key="7">
    <source>
        <dbReference type="SMART" id="SM00848"/>
    </source>
</evidence>
<dbReference type="InterPro" id="IPR025661">
    <property type="entry name" value="Pept_asp_AS"/>
</dbReference>
<feature type="domain" description="Cathepsin propeptide inhibitor" evidence="7">
    <location>
        <begin position="28"/>
        <end position="87"/>
    </location>
</feature>
<dbReference type="CDD" id="cd02248">
    <property type="entry name" value="Peptidase_C1A"/>
    <property type="match status" value="1"/>
</dbReference>
<evidence type="ECO:0000313" key="9">
    <source>
        <dbReference type="Proteomes" id="UP001152320"/>
    </source>
</evidence>
<feature type="domain" description="Peptidase C1A papain C-terminal" evidence="6">
    <location>
        <begin position="115"/>
        <end position="328"/>
    </location>
</feature>
<dbReference type="SUPFAM" id="SSF54001">
    <property type="entry name" value="Cysteine proteinases"/>
    <property type="match status" value="1"/>
</dbReference>
<comment type="caution">
    <text evidence="8">The sequence shown here is derived from an EMBL/GenBank/DDBJ whole genome shotgun (WGS) entry which is preliminary data.</text>
</comment>
<dbReference type="InterPro" id="IPR038765">
    <property type="entry name" value="Papain-like_cys_pep_sf"/>
</dbReference>
<dbReference type="Pfam" id="PF00112">
    <property type="entry name" value="Peptidase_C1"/>
    <property type="match status" value="1"/>
</dbReference>
<dbReference type="Proteomes" id="UP001152320">
    <property type="component" value="Chromosome 9"/>
</dbReference>
<protein>
    <submittedName>
        <fullName evidence="8">Cathepsin L</fullName>
    </submittedName>
</protein>
<dbReference type="InterPro" id="IPR013128">
    <property type="entry name" value="Peptidase_C1A"/>
</dbReference>
<keyword evidence="4" id="KW-0788">Thiol protease</keyword>
<evidence type="ECO:0000256" key="5">
    <source>
        <dbReference type="ARBA" id="ARBA00023157"/>
    </source>
</evidence>
<evidence type="ECO:0000256" key="1">
    <source>
        <dbReference type="ARBA" id="ARBA00008455"/>
    </source>
</evidence>
<dbReference type="PANTHER" id="PTHR12411">
    <property type="entry name" value="CYSTEINE PROTEASE FAMILY C1-RELATED"/>
    <property type="match status" value="1"/>
</dbReference>
<keyword evidence="5" id="KW-1015">Disulfide bond</keyword>
<accession>A0A9Q1H7H9</accession>
<dbReference type="PROSITE" id="PS00640">
    <property type="entry name" value="THIOL_PROTEASE_ASN"/>
    <property type="match status" value="1"/>
</dbReference>
<organism evidence="8 9">
    <name type="scientific">Holothuria leucospilota</name>
    <name type="common">Black long sea cucumber</name>
    <name type="synonym">Mertensiothuria leucospilota</name>
    <dbReference type="NCBI Taxonomy" id="206669"/>
    <lineage>
        <taxon>Eukaryota</taxon>
        <taxon>Metazoa</taxon>
        <taxon>Echinodermata</taxon>
        <taxon>Eleutherozoa</taxon>
        <taxon>Echinozoa</taxon>
        <taxon>Holothuroidea</taxon>
        <taxon>Aspidochirotacea</taxon>
        <taxon>Aspidochirotida</taxon>
        <taxon>Holothuriidae</taxon>
        <taxon>Holothuria</taxon>
    </lineage>
</organism>